<keyword evidence="3" id="KW-0690">Ribosome biogenesis</keyword>
<keyword evidence="3" id="KW-0694">RNA-binding</keyword>
<dbReference type="GO" id="GO:0019843">
    <property type="term" value="F:rRNA binding"/>
    <property type="evidence" value="ECO:0007669"/>
    <property type="project" value="UniProtKB-KW"/>
</dbReference>
<evidence type="ECO:0000259" key="5">
    <source>
        <dbReference type="PROSITE" id="PS51721"/>
    </source>
</evidence>
<feature type="domain" description="CP-type G" evidence="5">
    <location>
        <begin position="110"/>
        <end position="274"/>
    </location>
</feature>
<dbReference type="OrthoDB" id="9809485at2"/>
<dbReference type="InterPro" id="IPR027417">
    <property type="entry name" value="P-loop_NTPase"/>
</dbReference>
<gene>
    <name evidence="3" type="primary">rsgA</name>
    <name evidence="6" type="ORF">SAMN05216270_102365</name>
</gene>
<dbReference type="GO" id="GO:0042274">
    <property type="term" value="P:ribosomal small subunit biogenesis"/>
    <property type="evidence" value="ECO:0007669"/>
    <property type="project" value="UniProtKB-UniRule"/>
</dbReference>
<dbReference type="GO" id="GO:0005737">
    <property type="term" value="C:cytoplasm"/>
    <property type="evidence" value="ECO:0007669"/>
    <property type="project" value="UniProtKB-SubCell"/>
</dbReference>
<dbReference type="NCBIfam" id="TIGR00157">
    <property type="entry name" value="ribosome small subunit-dependent GTPase A"/>
    <property type="match status" value="1"/>
</dbReference>
<keyword evidence="3" id="KW-0963">Cytoplasm</keyword>
<comment type="subcellular location">
    <subcellularLocation>
        <location evidence="3">Cytoplasm</location>
    </subcellularLocation>
</comment>
<feature type="binding site" evidence="3">
    <location>
        <begin position="169"/>
        <end position="172"/>
    </location>
    <ligand>
        <name>GTP</name>
        <dbReference type="ChEBI" id="CHEBI:37565"/>
    </ligand>
</feature>
<dbReference type="EMBL" id="FNAD01000002">
    <property type="protein sequence ID" value="SDD21714.1"/>
    <property type="molecule type" value="Genomic_DNA"/>
</dbReference>
<dbReference type="AlphaFoldDB" id="A0A1G6SYK7"/>
<dbReference type="GO" id="GO:0003924">
    <property type="term" value="F:GTPase activity"/>
    <property type="evidence" value="ECO:0007669"/>
    <property type="project" value="UniProtKB-UniRule"/>
</dbReference>
<keyword evidence="7" id="KW-1185">Reference proteome</keyword>
<evidence type="ECO:0000256" key="2">
    <source>
        <dbReference type="ARBA" id="ARBA00023134"/>
    </source>
</evidence>
<dbReference type="RefSeq" id="WP_091029748.1">
    <property type="nucleotide sequence ID" value="NZ_FNAD01000002.1"/>
</dbReference>
<keyword evidence="1 3" id="KW-0547">Nucleotide-binding</keyword>
<keyword evidence="3" id="KW-0862">Zinc</keyword>
<accession>A0A1G6SYK7</accession>
<dbReference type="PROSITE" id="PS51721">
    <property type="entry name" value="G_CP"/>
    <property type="match status" value="1"/>
</dbReference>
<evidence type="ECO:0000259" key="4">
    <source>
        <dbReference type="PROSITE" id="PS50936"/>
    </source>
</evidence>
<feature type="binding site" evidence="3">
    <location>
        <begin position="217"/>
        <end position="225"/>
    </location>
    <ligand>
        <name>GTP</name>
        <dbReference type="ChEBI" id="CHEBI:37565"/>
    </ligand>
</feature>
<keyword evidence="3" id="KW-0699">rRNA-binding</keyword>
<dbReference type="PANTHER" id="PTHR32120:SF11">
    <property type="entry name" value="SMALL RIBOSOMAL SUBUNIT BIOGENESIS GTPASE RSGA 1, MITOCHONDRIAL-RELATED"/>
    <property type="match status" value="1"/>
</dbReference>
<comment type="cofactor">
    <cofactor evidence="3">
        <name>Zn(2+)</name>
        <dbReference type="ChEBI" id="CHEBI:29105"/>
    </cofactor>
    <text evidence="3">Binds 1 zinc ion per subunit.</text>
</comment>
<dbReference type="CDD" id="cd01854">
    <property type="entry name" value="YjeQ_EngC"/>
    <property type="match status" value="1"/>
</dbReference>
<sequence length="344" mass="37090">MPGPGWNDDADLDDLDDEEWDEDDVRVRANRRSRPRTKIRPKHEHAVEGFVTAVDRGRYTCLVEGVVVTAMKAREMGKASIVVGDRAMLVGDLTGGPGTLARIVRLVERHGELRRSADDETSNERVVVANVDQLVVVASLVDPPLRYGFVDRCLVAAYDAAVHPVLCLTKHDLAPELVAEVRAYYSQLDLTIVTTEPDAPLDELTALLRDKENVFFGHSGVGKSTLVNRLVPGAGRAVSEVRSIGKGSHTSTSTVSFALPGGGWVIDTPGVRSFGLAHVTADSILKAFPELEAVAQDCPRGCTHTPEIGDCALDAAIGPEDPRAGRLASFRRVLSSINEADTKN</sequence>
<dbReference type="Gene3D" id="3.40.50.300">
    <property type="entry name" value="P-loop containing nucleotide triphosphate hydrolases"/>
    <property type="match status" value="1"/>
</dbReference>
<dbReference type="GO" id="GO:0046872">
    <property type="term" value="F:metal ion binding"/>
    <property type="evidence" value="ECO:0007669"/>
    <property type="project" value="UniProtKB-KW"/>
</dbReference>
<evidence type="ECO:0000256" key="3">
    <source>
        <dbReference type="HAMAP-Rule" id="MF_01820"/>
    </source>
</evidence>
<keyword evidence="3" id="KW-0378">Hydrolase</keyword>
<dbReference type="Proteomes" id="UP000198949">
    <property type="component" value="Unassembled WGS sequence"/>
</dbReference>
<comment type="similarity">
    <text evidence="3">Belongs to the TRAFAC class YlqF/YawG GTPase family. RsgA subfamily.</text>
</comment>
<dbReference type="Gene3D" id="1.10.40.50">
    <property type="entry name" value="Probable gtpase engc, domain 3"/>
    <property type="match status" value="1"/>
</dbReference>
<dbReference type="InterPro" id="IPR004881">
    <property type="entry name" value="Ribosome_biogen_GTPase_RsgA"/>
</dbReference>
<dbReference type="HAMAP" id="MF_01820">
    <property type="entry name" value="GTPase_RsgA"/>
    <property type="match status" value="1"/>
</dbReference>
<evidence type="ECO:0000256" key="1">
    <source>
        <dbReference type="ARBA" id="ARBA00022741"/>
    </source>
</evidence>
<organism evidence="6 7">
    <name type="scientific">Glycomyces harbinensis</name>
    <dbReference type="NCBI Taxonomy" id="58114"/>
    <lineage>
        <taxon>Bacteria</taxon>
        <taxon>Bacillati</taxon>
        <taxon>Actinomycetota</taxon>
        <taxon>Actinomycetes</taxon>
        <taxon>Glycomycetales</taxon>
        <taxon>Glycomycetaceae</taxon>
        <taxon>Glycomyces</taxon>
    </lineage>
</organism>
<dbReference type="PANTHER" id="PTHR32120">
    <property type="entry name" value="SMALL RIBOSOMAL SUBUNIT BIOGENESIS GTPASE RSGA"/>
    <property type="match status" value="1"/>
</dbReference>
<feature type="binding site" evidence="3">
    <location>
        <position position="304"/>
    </location>
    <ligand>
        <name>Zn(2+)</name>
        <dbReference type="ChEBI" id="CHEBI:29105"/>
    </ligand>
</feature>
<dbReference type="GO" id="GO:0005525">
    <property type="term" value="F:GTP binding"/>
    <property type="evidence" value="ECO:0007669"/>
    <property type="project" value="UniProtKB-UniRule"/>
</dbReference>
<dbReference type="PROSITE" id="PS50936">
    <property type="entry name" value="ENGC_GTPASE"/>
    <property type="match status" value="1"/>
</dbReference>
<dbReference type="InterPro" id="IPR010914">
    <property type="entry name" value="RsgA_GTPase_dom"/>
</dbReference>
<name>A0A1G6SYK7_9ACTN</name>
<reference evidence="7" key="1">
    <citation type="submission" date="2016-10" db="EMBL/GenBank/DDBJ databases">
        <authorList>
            <person name="Varghese N."/>
            <person name="Submissions S."/>
        </authorList>
    </citation>
    <scope>NUCLEOTIDE SEQUENCE [LARGE SCALE GENOMIC DNA]</scope>
    <source>
        <strain evidence="7">CGMCC 4.3516</strain>
    </source>
</reference>
<dbReference type="InterPro" id="IPR030378">
    <property type="entry name" value="G_CP_dom"/>
</dbReference>
<keyword evidence="2 3" id="KW-0342">GTP-binding</keyword>
<dbReference type="Pfam" id="PF03193">
    <property type="entry name" value="RsgA_GTPase"/>
    <property type="match status" value="1"/>
</dbReference>
<dbReference type="SUPFAM" id="SSF52540">
    <property type="entry name" value="P-loop containing nucleoside triphosphate hydrolases"/>
    <property type="match status" value="1"/>
</dbReference>
<feature type="domain" description="EngC GTPase" evidence="4">
    <location>
        <begin position="129"/>
        <end position="272"/>
    </location>
</feature>
<comment type="subunit">
    <text evidence="3">Monomer. Associates with 30S ribosomal subunit, binds 16S rRNA.</text>
</comment>
<keyword evidence="3" id="KW-0479">Metal-binding</keyword>
<feature type="binding site" evidence="3">
    <location>
        <position position="298"/>
    </location>
    <ligand>
        <name>Zn(2+)</name>
        <dbReference type="ChEBI" id="CHEBI:29105"/>
    </ligand>
</feature>
<dbReference type="STRING" id="58114.SAMN05216270_102365"/>
<comment type="function">
    <text evidence="3">One of several proteins that assist in the late maturation steps of the functional core of the 30S ribosomal subunit. Helps release RbfA from mature subunits. May play a role in the assembly of ribosomal proteins into the subunit. Circularly permuted GTPase that catalyzes slow GTP hydrolysis, GTPase activity is stimulated by the 30S ribosomal subunit.</text>
</comment>
<evidence type="ECO:0000313" key="7">
    <source>
        <dbReference type="Proteomes" id="UP000198949"/>
    </source>
</evidence>
<protein>
    <recommendedName>
        <fullName evidence="3">Small ribosomal subunit biogenesis GTPase RsgA</fullName>
        <ecNumber evidence="3">3.6.1.-</ecNumber>
    </recommendedName>
</protein>
<proteinExistence type="inferred from homology"/>
<dbReference type="EC" id="3.6.1.-" evidence="3"/>
<feature type="binding site" evidence="3">
    <location>
        <position position="302"/>
    </location>
    <ligand>
        <name>Zn(2+)</name>
        <dbReference type="ChEBI" id="CHEBI:29105"/>
    </ligand>
</feature>
<evidence type="ECO:0000313" key="6">
    <source>
        <dbReference type="EMBL" id="SDD21714.1"/>
    </source>
</evidence>
<feature type="binding site" evidence="3">
    <location>
        <position position="311"/>
    </location>
    <ligand>
        <name>Zn(2+)</name>
        <dbReference type="ChEBI" id="CHEBI:29105"/>
    </ligand>
</feature>